<dbReference type="SMART" id="SM00363">
    <property type="entry name" value="S4"/>
    <property type="match status" value="1"/>
</dbReference>
<gene>
    <name evidence="6" type="primary">rps4</name>
    <name evidence="9" type="ORF">ENU21_01530</name>
</gene>
<dbReference type="InterPro" id="IPR002942">
    <property type="entry name" value="S4_RNA-bd"/>
</dbReference>
<dbReference type="CDD" id="cd00165">
    <property type="entry name" value="S4"/>
    <property type="match status" value="1"/>
</dbReference>
<dbReference type="NCBIfam" id="TIGR01018">
    <property type="entry name" value="uS4_arch"/>
    <property type="match status" value="1"/>
</dbReference>
<dbReference type="HAMAP" id="MF_01306_A">
    <property type="entry name" value="Ribosomal_uS4_A"/>
    <property type="match status" value="1"/>
</dbReference>
<dbReference type="Pfam" id="PF01479">
    <property type="entry name" value="S4"/>
    <property type="match status" value="1"/>
</dbReference>
<accession>A0A7C4D1Q5</accession>
<evidence type="ECO:0000256" key="5">
    <source>
        <dbReference type="ARBA" id="ARBA00023274"/>
    </source>
</evidence>
<comment type="similarity">
    <text evidence="1 6">Belongs to the universal ribosomal protein uS4 family.</text>
</comment>
<dbReference type="EMBL" id="DTBQ01000042">
    <property type="protein sequence ID" value="HGM46421.1"/>
    <property type="molecule type" value="Genomic_DNA"/>
</dbReference>
<dbReference type="SMART" id="SM01390">
    <property type="entry name" value="Ribosomal_S4"/>
    <property type="match status" value="1"/>
</dbReference>
<dbReference type="InterPro" id="IPR036986">
    <property type="entry name" value="S4_RNA-bd_sf"/>
</dbReference>
<feature type="domain" description="Small ribosomal subunit protein uS4 N-terminal" evidence="8">
    <location>
        <begin position="5"/>
        <end position="103"/>
    </location>
</feature>
<reference evidence="9" key="1">
    <citation type="journal article" date="2020" name="mSystems">
        <title>Genome- and Community-Level Interaction Insights into Carbon Utilization and Element Cycling Functions of Hydrothermarchaeota in Hydrothermal Sediment.</title>
        <authorList>
            <person name="Zhou Z."/>
            <person name="Liu Y."/>
            <person name="Xu W."/>
            <person name="Pan J."/>
            <person name="Luo Z.H."/>
            <person name="Li M."/>
        </authorList>
    </citation>
    <scope>NUCLEOTIDE SEQUENCE</scope>
    <source>
        <strain evidence="9">SpSt-649</strain>
    </source>
</reference>
<dbReference type="PROSITE" id="PS50889">
    <property type="entry name" value="S4"/>
    <property type="match status" value="1"/>
</dbReference>
<keyword evidence="2 6" id="KW-0699">rRNA-binding</keyword>
<comment type="function">
    <text evidence="6">With S5 and S12 plays an important role in translational accuracy.</text>
</comment>
<dbReference type="PANTHER" id="PTHR11831:SF5">
    <property type="entry name" value="40S RIBOSOMAL PROTEIN S9"/>
    <property type="match status" value="1"/>
</dbReference>
<evidence type="ECO:0000256" key="2">
    <source>
        <dbReference type="ARBA" id="ARBA00022730"/>
    </source>
</evidence>
<evidence type="ECO:0000256" key="1">
    <source>
        <dbReference type="ARBA" id="ARBA00007465"/>
    </source>
</evidence>
<dbReference type="NCBIfam" id="NF003139">
    <property type="entry name" value="PRK04051.1"/>
    <property type="match status" value="1"/>
</dbReference>
<keyword evidence="4 6" id="KW-0689">Ribosomal protein</keyword>
<evidence type="ECO:0000256" key="6">
    <source>
        <dbReference type="HAMAP-Rule" id="MF_01306"/>
    </source>
</evidence>
<comment type="function">
    <text evidence="6">One of the primary rRNA binding proteins, it binds directly to 16S rRNA where it nucleates assembly of the body of the 30S subunit.</text>
</comment>
<name>A0A7C4D1Q5_THEPE</name>
<dbReference type="SUPFAM" id="SSF55174">
    <property type="entry name" value="Alpha-L RNA-binding motif"/>
    <property type="match status" value="1"/>
</dbReference>
<dbReference type="PROSITE" id="PS00632">
    <property type="entry name" value="RIBOSOMAL_S4"/>
    <property type="match status" value="1"/>
</dbReference>
<dbReference type="Gene3D" id="3.10.290.10">
    <property type="entry name" value="RNA-binding S4 domain"/>
    <property type="match status" value="1"/>
</dbReference>
<sequence length="173" mass="20063">MGDPRKSRKKWEPPSHPWVKEILLEEMRLLGDYGLRNKRELWIARSFLRSIRARARKLLALPPEQREQQARPLIARLYHLGLLPSEDATLDDILRLSVQDILERRLQTIVYRKGLASSMYHSRQLIVHGHIAIGGRRVRSPGKLVTREEEALVEYYPFSPVARGAQAEVRASE</sequence>
<evidence type="ECO:0000256" key="3">
    <source>
        <dbReference type="ARBA" id="ARBA00022884"/>
    </source>
</evidence>
<evidence type="ECO:0000313" key="9">
    <source>
        <dbReference type="EMBL" id="HGM46421.1"/>
    </source>
</evidence>
<evidence type="ECO:0000256" key="4">
    <source>
        <dbReference type="ARBA" id="ARBA00022980"/>
    </source>
</evidence>
<comment type="subunit">
    <text evidence="6">Part of the 30S ribosomal subunit. Contacts protein S5. The interaction surface between S4 and S5 is involved in control of translational fidelity.</text>
</comment>
<protein>
    <recommendedName>
        <fullName evidence="6">Small ribosomal subunit protein uS4</fullName>
    </recommendedName>
</protein>
<evidence type="ECO:0000259" key="7">
    <source>
        <dbReference type="SMART" id="SM00363"/>
    </source>
</evidence>
<evidence type="ECO:0000259" key="8">
    <source>
        <dbReference type="SMART" id="SM01390"/>
    </source>
</evidence>
<dbReference type="PANTHER" id="PTHR11831">
    <property type="entry name" value="30S 40S RIBOSOMAL PROTEIN"/>
    <property type="match status" value="1"/>
</dbReference>
<organism evidence="9">
    <name type="scientific">Thermofilum pendens</name>
    <dbReference type="NCBI Taxonomy" id="2269"/>
    <lineage>
        <taxon>Archaea</taxon>
        <taxon>Thermoproteota</taxon>
        <taxon>Thermoprotei</taxon>
        <taxon>Thermofilales</taxon>
        <taxon>Thermofilaceae</taxon>
        <taxon>Thermofilum</taxon>
    </lineage>
</organism>
<comment type="caution">
    <text evidence="9">The sequence shown here is derived from an EMBL/GenBank/DDBJ whole genome shotgun (WGS) entry which is preliminary data.</text>
</comment>
<dbReference type="InterPro" id="IPR022801">
    <property type="entry name" value="Ribosomal_uS4"/>
</dbReference>
<dbReference type="GO" id="GO:0003735">
    <property type="term" value="F:structural constituent of ribosome"/>
    <property type="evidence" value="ECO:0007669"/>
    <property type="project" value="InterPro"/>
</dbReference>
<keyword evidence="5 6" id="KW-0687">Ribonucleoprotein</keyword>
<dbReference type="GO" id="GO:0019843">
    <property type="term" value="F:rRNA binding"/>
    <property type="evidence" value="ECO:0007669"/>
    <property type="project" value="UniProtKB-UniRule"/>
</dbReference>
<feature type="domain" description="RNA-binding S4" evidence="7">
    <location>
        <begin position="104"/>
        <end position="169"/>
    </location>
</feature>
<keyword evidence="3 6" id="KW-0694">RNA-binding</keyword>
<dbReference type="GO" id="GO:0015935">
    <property type="term" value="C:small ribosomal subunit"/>
    <property type="evidence" value="ECO:0007669"/>
    <property type="project" value="InterPro"/>
</dbReference>
<dbReference type="InterPro" id="IPR022802">
    <property type="entry name" value="Ribosomal_uS4_arc"/>
</dbReference>
<dbReference type="AlphaFoldDB" id="A0A7C4D1Q5"/>
<proteinExistence type="inferred from homology"/>
<dbReference type="InterPro" id="IPR005710">
    <property type="entry name" value="Ribosomal_uS4_euk/arc"/>
</dbReference>
<dbReference type="InterPro" id="IPR018079">
    <property type="entry name" value="Ribosomal_uS4_CS"/>
</dbReference>
<dbReference type="InterPro" id="IPR001912">
    <property type="entry name" value="Ribosomal_uS4_N"/>
</dbReference>
<dbReference type="GO" id="GO:0006412">
    <property type="term" value="P:translation"/>
    <property type="evidence" value="ECO:0007669"/>
    <property type="project" value="UniProtKB-UniRule"/>
</dbReference>
<dbReference type="GO" id="GO:0042274">
    <property type="term" value="P:ribosomal small subunit biogenesis"/>
    <property type="evidence" value="ECO:0007669"/>
    <property type="project" value="TreeGrafter"/>
</dbReference>